<dbReference type="RefSeq" id="WP_019691002.1">
    <property type="nucleotide sequence ID" value="NZ_AFOY02000015.1"/>
</dbReference>
<dbReference type="HOGENOM" id="CLU_193000_0_0_6"/>
<comment type="caution">
    <text evidence="1">The sequence shown here is derived from an EMBL/GenBank/DDBJ whole genome shotgun (WGS) entry which is preliminary data.</text>
</comment>
<dbReference type="EMBL" id="AFOY02000015">
    <property type="protein sequence ID" value="EXF92791.1"/>
    <property type="molecule type" value="Genomic_DNA"/>
</dbReference>
<name>A0A010RJH3_PSEFL</name>
<protein>
    <submittedName>
        <fullName evidence="1">Uncharacterized protein</fullName>
    </submittedName>
</protein>
<evidence type="ECO:0000313" key="1">
    <source>
        <dbReference type="EMBL" id="EXF92791.1"/>
    </source>
</evidence>
<evidence type="ECO:0000313" key="2">
    <source>
        <dbReference type="Proteomes" id="UP000022611"/>
    </source>
</evidence>
<accession>A0A010RJH3</accession>
<reference evidence="1 2" key="1">
    <citation type="journal article" date="2011" name="J. Bacteriol.">
        <title>Draft genome sequence of the polycyclic aromatic hydrocarbon-degrading, genetically engineered bioluminescent bioreporter Pseudomonas fluorescens HK44.</title>
        <authorList>
            <person name="Chauhan A."/>
            <person name="Layton A.C."/>
            <person name="Williams D.E."/>
            <person name="Smartt A.E."/>
            <person name="Ripp S."/>
            <person name="Karpinets T.V."/>
            <person name="Brown S.D."/>
            <person name="Sayler G.S."/>
        </authorList>
    </citation>
    <scope>NUCLEOTIDE SEQUENCE [LARGE SCALE GENOMIC DNA]</scope>
    <source>
        <strain evidence="1 2">HK44</strain>
    </source>
</reference>
<organism evidence="1 2">
    <name type="scientific">Pseudomonas fluorescens HK44</name>
    <dbReference type="NCBI Taxonomy" id="1042209"/>
    <lineage>
        <taxon>Bacteria</taxon>
        <taxon>Pseudomonadati</taxon>
        <taxon>Pseudomonadota</taxon>
        <taxon>Gammaproteobacteria</taxon>
        <taxon>Pseudomonadales</taxon>
        <taxon>Pseudomonadaceae</taxon>
        <taxon>Pseudomonas</taxon>
    </lineage>
</organism>
<dbReference type="eggNOG" id="ENOG5030602">
    <property type="taxonomic scope" value="Bacteria"/>
</dbReference>
<dbReference type="AlphaFoldDB" id="A0A010RJH3"/>
<sequence length="67" mass="7665">MSLSRADFHEQNQGSARAQAQRLFARKAVLQGAWLSWVASQIYTLRPAEYASMVRRELQHLQDSSES</sequence>
<proteinExistence type="predicted"/>
<dbReference type="Proteomes" id="UP000022611">
    <property type="component" value="Unassembled WGS sequence"/>
</dbReference>
<dbReference type="PATRIC" id="fig|1042209.11.peg.3056"/>
<dbReference type="OrthoDB" id="7018021at2"/>
<gene>
    <name evidence="1" type="ORF">HK44_003505</name>
</gene>